<reference evidence="10 11" key="1">
    <citation type="submission" date="2018-07" db="EMBL/GenBank/DDBJ databases">
        <title>The draft genome of Phyllobacterium salinisoli.</title>
        <authorList>
            <person name="Liu L."/>
            <person name="Li L."/>
            <person name="Zhang X."/>
            <person name="Liang L."/>
        </authorList>
    </citation>
    <scope>NUCLEOTIDE SEQUENCE [LARGE SCALE GENOMIC DNA]</scope>
    <source>
        <strain evidence="10 11">LLAN61</strain>
    </source>
</reference>
<dbReference type="SUPFAM" id="SSF53790">
    <property type="entry name" value="Tetrapyrrole methylase"/>
    <property type="match status" value="1"/>
</dbReference>
<keyword evidence="4" id="KW-0520">NAD</keyword>
<dbReference type="SUPFAM" id="SSF75615">
    <property type="entry name" value="Siroheme synthase middle domains-like"/>
    <property type="match status" value="1"/>
</dbReference>
<dbReference type="Gene3D" id="3.40.1010.10">
    <property type="entry name" value="Cobalt-precorrin-4 Transmethylase, Domain 1"/>
    <property type="match status" value="1"/>
</dbReference>
<gene>
    <name evidence="10" type="ORF">DUT91_15970</name>
</gene>
<dbReference type="UniPathway" id="UPA00262">
    <property type="reaction ID" value="UER00222"/>
</dbReference>
<evidence type="ECO:0000313" key="10">
    <source>
        <dbReference type="EMBL" id="RCS22971.1"/>
    </source>
</evidence>
<evidence type="ECO:0000256" key="6">
    <source>
        <dbReference type="ARBA" id="ARBA00047561"/>
    </source>
</evidence>
<evidence type="ECO:0000256" key="3">
    <source>
        <dbReference type="ARBA" id="ARBA00023002"/>
    </source>
</evidence>
<proteinExistence type="predicted"/>
<dbReference type="AlphaFoldDB" id="A0A368K174"/>
<dbReference type="PANTHER" id="PTHR35330:SF1">
    <property type="entry name" value="SIROHEME BIOSYNTHESIS PROTEIN MET8"/>
    <property type="match status" value="1"/>
</dbReference>
<dbReference type="Proteomes" id="UP000253420">
    <property type="component" value="Unassembled WGS sequence"/>
</dbReference>
<evidence type="ECO:0000259" key="8">
    <source>
        <dbReference type="Pfam" id="PF10414"/>
    </source>
</evidence>
<dbReference type="SUPFAM" id="SSF51735">
    <property type="entry name" value="NAD(P)-binding Rossmann-fold domains"/>
    <property type="match status" value="1"/>
</dbReference>
<evidence type="ECO:0000256" key="1">
    <source>
        <dbReference type="ARBA" id="ARBA00005010"/>
    </source>
</evidence>
<feature type="compositionally biased region" description="Basic residues" evidence="7">
    <location>
        <begin position="1"/>
        <end position="12"/>
    </location>
</feature>
<comment type="pathway">
    <text evidence="1">Porphyrin-containing compound metabolism; siroheme biosynthesis; sirohydrochlorin from precorrin-2: step 1/1.</text>
</comment>
<dbReference type="Gene3D" id="3.40.50.720">
    <property type="entry name" value="NAD(P)-binding Rossmann-like Domain"/>
    <property type="match status" value="1"/>
</dbReference>
<comment type="caution">
    <text evidence="10">The sequence shown here is derived from an EMBL/GenBank/DDBJ whole genome shotgun (WGS) entry which is preliminary data.</text>
</comment>
<feature type="domain" description="Sirohaem synthase dimerisation" evidence="8">
    <location>
        <begin position="209"/>
        <end position="248"/>
    </location>
</feature>
<dbReference type="NCBIfam" id="TIGR01470">
    <property type="entry name" value="cysG_Nterm"/>
    <property type="match status" value="1"/>
</dbReference>
<comment type="catalytic activity">
    <reaction evidence="6">
        <text>precorrin-2 + NAD(+) = sirohydrochlorin + NADH + 2 H(+)</text>
        <dbReference type="Rhea" id="RHEA:15613"/>
        <dbReference type="ChEBI" id="CHEBI:15378"/>
        <dbReference type="ChEBI" id="CHEBI:57540"/>
        <dbReference type="ChEBI" id="CHEBI:57945"/>
        <dbReference type="ChEBI" id="CHEBI:58351"/>
        <dbReference type="ChEBI" id="CHEBI:58827"/>
        <dbReference type="EC" id="1.3.1.76"/>
    </reaction>
</comment>
<name>A0A368K174_9HYPH</name>
<dbReference type="InterPro" id="IPR035996">
    <property type="entry name" value="4pyrrol_Methylase_sf"/>
</dbReference>
<dbReference type="InterPro" id="IPR037115">
    <property type="entry name" value="Sirohaem_synt_dimer_dom_sf"/>
</dbReference>
<dbReference type="Pfam" id="PF14824">
    <property type="entry name" value="Sirohm_synth_M"/>
    <property type="match status" value="1"/>
</dbReference>
<evidence type="ECO:0000256" key="5">
    <source>
        <dbReference type="ARBA" id="ARBA00023244"/>
    </source>
</evidence>
<evidence type="ECO:0000313" key="11">
    <source>
        <dbReference type="Proteomes" id="UP000253420"/>
    </source>
</evidence>
<evidence type="ECO:0000256" key="2">
    <source>
        <dbReference type="ARBA" id="ARBA00012400"/>
    </source>
</evidence>
<dbReference type="InterPro" id="IPR036291">
    <property type="entry name" value="NAD(P)-bd_dom_sf"/>
</dbReference>
<feature type="domain" description="Siroheme synthase central" evidence="9">
    <location>
        <begin position="183"/>
        <end position="205"/>
    </location>
</feature>
<protein>
    <recommendedName>
        <fullName evidence="2">precorrin-2 dehydrogenase</fullName>
        <ecNumber evidence="2">1.3.1.76</ecNumber>
    </recommendedName>
</protein>
<dbReference type="GO" id="GO:0019354">
    <property type="term" value="P:siroheme biosynthetic process"/>
    <property type="evidence" value="ECO:0007669"/>
    <property type="project" value="UniProtKB-UniPathway"/>
</dbReference>
<dbReference type="InterPro" id="IPR014777">
    <property type="entry name" value="4pyrrole_Mease_sub1"/>
</dbReference>
<dbReference type="EMBL" id="QOZG01000006">
    <property type="protein sequence ID" value="RCS22971.1"/>
    <property type="molecule type" value="Genomic_DNA"/>
</dbReference>
<dbReference type="GO" id="GO:0043115">
    <property type="term" value="F:precorrin-2 dehydrogenase activity"/>
    <property type="evidence" value="ECO:0007669"/>
    <property type="project" value="UniProtKB-EC"/>
</dbReference>
<evidence type="ECO:0000256" key="4">
    <source>
        <dbReference type="ARBA" id="ARBA00023027"/>
    </source>
</evidence>
<dbReference type="InterPro" id="IPR028161">
    <property type="entry name" value="Met8-like"/>
</dbReference>
<dbReference type="Gene3D" id="3.30.160.110">
    <property type="entry name" value="Siroheme synthase, domain 2"/>
    <property type="match status" value="1"/>
</dbReference>
<dbReference type="InterPro" id="IPR028281">
    <property type="entry name" value="Sirohaem_synthase_central"/>
</dbReference>
<sequence>MAGAARSRRSARRSGPEPIAGHAAPKSGRYWMRVIENIGFRLQNRTANDGARIAPLSVLPLFISLKGKRALIAGGSAAAAWKAELLVMSGARVVVHATDDLSEEMTGLLAVQGSGKIVHRNSPWLQADWPAFAFAIADAANDDEAATFASAARAAGVPFNVIDKPAYCQFQFGSIVSRSPAVVSISTDGAAPILAQAIRRRIEAMLPQSLSAWADLAQRLRRAVVERLAPGEGRRRFWERFVDRAFAAEQGPSRSDERLFLEELSSGGSRPEAAHMTIVEVRSHDAELLPLKAVRALQAAEIILFDDNISTDMLQLARREAKRVAVTAPKEGNGWPQHPMTGNHEVGRRIVWLKSDAFRPGHEIAAWLRRTSVAVDIIPGIAPDPEENRRIVANSRF</sequence>
<dbReference type="InterPro" id="IPR019478">
    <property type="entry name" value="Sirohaem_synthase_dimer_dom"/>
</dbReference>
<dbReference type="EC" id="1.3.1.76" evidence="2"/>
<keyword evidence="3" id="KW-0560">Oxidoreductase</keyword>
<dbReference type="Pfam" id="PF10414">
    <property type="entry name" value="CysG_dimeriser"/>
    <property type="match status" value="1"/>
</dbReference>
<feature type="region of interest" description="Disordered" evidence="7">
    <location>
        <begin position="1"/>
        <end position="22"/>
    </location>
</feature>
<dbReference type="InterPro" id="IPR006367">
    <property type="entry name" value="Sirohaem_synthase_N"/>
</dbReference>
<organism evidence="10 11">
    <name type="scientific">Phyllobacterium salinisoli</name>
    <dbReference type="NCBI Taxonomy" id="1899321"/>
    <lineage>
        <taxon>Bacteria</taxon>
        <taxon>Pseudomonadati</taxon>
        <taxon>Pseudomonadota</taxon>
        <taxon>Alphaproteobacteria</taxon>
        <taxon>Hyphomicrobiales</taxon>
        <taxon>Phyllobacteriaceae</taxon>
        <taxon>Phyllobacterium</taxon>
    </lineage>
</organism>
<dbReference type="Gene3D" id="1.10.8.210">
    <property type="entry name" value="Sirohaem synthase, dimerisation domain"/>
    <property type="match status" value="1"/>
</dbReference>
<keyword evidence="11" id="KW-1185">Reference proteome</keyword>
<dbReference type="GO" id="GO:0008168">
    <property type="term" value="F:methyltransferase activity"/>
    <property type="evidence" value="ECO:0007669"/>
    <property type="project" value="InterPro"/>
</dbReference>
<evidence type="ECO:0000259" key="9">
    <source>
        <dbReference type="Pfam" id="PF14824"/>
    </source>
</evidence>
<accession>A0A368K174</accession>
<dbReference type="Pfam" id="PF13241">
    <property type="entry name" value="NAD_binding_7"/>
    <property type="match status" value="1"/>
</dbReference>
<dbReference type="PANTHER" id="PTHR35330">
    <property type="entry name" value="SIROHEME BIOSYNTHESIS PROTEIN MET8"/>
    <property type="match status" value="1"/>
</dbReference>
<keyword evidence="5" id="KW-0627">Porphyrin biosynthesis</keyword>
<dbReference type="GO" id="GO:0004325">
    <property type="term" value="F:ferrochelatase activity"/>
    <property type="evidence" value="ECO:0007669"/>
    <property type="project" value="InterPro"/>
</dbReference>
<evidence type="ECO:0000256" key="7">
    <source>
        <dbReference type="SAM" id="MobiDB-lite"/>
    </source>
</evidence>